<sequence length="55" mass="6259">MESLKATGNSKLADFKGRGSRSEEDGAECEQCISRKDTEARRKERQQHDPKHVNL</sequence>
<feature type="compositionally biased region" description="Basic and acidic residues" evidence="1">
    <location>
        <begin position="33"/>
        <end position="55"/>
    </location>
</feature>
<gene>
    <name evidence="2" type="ORF">J2S20_001116</name>
</gene>
<feature type="compositionally biased region" description="Basic and acidic residues" evidence="1">
    <location>
        <begin position="13"/>
        <end position="24"/>
    </location>
</feature>
<name>A0AAE4ALE6_9FIRM</name>
<dbReference type="AlphaFoldDB" id="A0AAE4ALE6"/>
<keyword evidence="3" id="KW-1185">Reference proteome</keyword>
<comment type="caution">
    <text evidence="2">The sequence shown here is derived from an EMBL/GenBank/DDBJ whole genome shotgun (WGS) entry which is preliminary data.</text>
</comment>
<dbReference type="Proteomes" id="UP001241537">
    <property type="component" value="Unassembled WGS sequence"/>
</dbReference>
<evidence type="ECO:0000313" key="2">
    <source>
        <dbReference type="EMBL" id="MDQ0152427.1"/>
    </source>
</evidence>
<organism evidence="2 3">
    <name type="scientific">Moryella indoligenes</name>
    <dbReference type="NCBI Taxonomy" id="371674"/>
    <lineage>
        <taxon>Bacteria</taxon>
        <taxon>Bacillati</taxon>
        <taxon>Bacillota</taxon>
        <taxon>Clostridia</taxon>
        <taxon>Lachnospirales</taxon>
        <taxon>Lachnospiraceae</taxon>
        <taxon>Moryella</taxon>
    </lineage>
</organism>
<feature type="compositionally biased region" description="Polar residues" evidence="1">
    <location>
        <begin position="1"/>
        <end position="10"/>
    </location>
</feature>
<proteinExistence type="predicted"/>
<dbReference type="EMBL" id="JAUSTO010000005">
    <property type="protein sequence ID" value="MDQ0152427.1"/>
    <property type="molecule type" value="Genomic_DNA"/>
</dbReference>
<protein>
    <submittedName>
        <fullName evidence="2">Uncharacterized protein</fullName>
    </submittedName>
</protein>
<evidence type="ECO:0000313" key="3">
    <source>
        <dbReference type="Proteomes" id="UP001241537"/>
    </source>
</evidence>
<evidence type="ECO:0000256" key="1">
    <source>
        <dbReference type="SAM" id="MobiDB-lite"/>
    </source>
</evidence>
<feature type="region of interest" description="Disordered" evidence="1">
    <location>
        <begin position="1"/>
        <end position="55"/>
    </location>
</feature>
<reference evidence="2" key="1">
    <citation type="submission" date="2023-07" db="EMBL/GenBank/DDBJ databases">
        <title>Genomic Encyclopedia of Type Strains, Phase IV (KMG-IV): sequencing the most valuable type-strain genomes for metagenomic binning, comparative biology and taxonomic classification.</title>
        <authorList>
            <person name="Goeker M."/>
        </authorList>
    </citation>
    <scope>NUCLEOTIDE SEQUENCE</scope>
    <source>
        <strain evidence="2">DSM 19659</strain>
    </source>
</reference>
<accession>A0AAE4ALE6</accession>